<dbReference type="SMART" id="SM00052">
    <property type="entry name" value="EAL"/>
    <property type="match status" value="1"/>
</dbReference>
<keyword evidence="2" id="KW-0597">Phosphoprotein</keyword>
<dbReference type="InterPro" id="IPR043128">
    <property type="entry name" value="Rev_trsase/Diguanyl_cyclase"/>
</dbReference>
<dbReference type="STRING" id="1524254.PHACT_04065"/>
<dbReference type="Pfam" id="PF00563">
    <property type="entry name" value="EAL"/>
    <property type="match status" value="1"/>
</dbReference>
<evidence type="ECO:0000313" key="7">
    <source>
        <dbReference type="EMBL" id="OFE13922.1"/>
    </source>
</evidence>
<dbReference type="SUPFAM" id="SSF52172">
    <property type="entry name" value="CheY-like"/>
    <property type="match status" value="1"/>
</dbReference>
<dbReference type="PROSITE" id="PS50883">
    <property type="entry name" value="EAL"/>
    <property type="match status" value="1"/>
</dbReference>
<dbReference type="InterPro" id="IPR000160">
    <property type="entry name" value="GGDEF_dom"/>
</dbReference>
<gene>
    <name evidence="7" type="ORF">PHACT_04065</name>
</gene>
<dbReference type="InterPro" id="IPR035919">
    <property type="entry name" value="EAL_sf"/>
</dbReference>
<dbReference type="OrthoDB" id="9804951at2"/>
<evidence type="ECO:0000259" key="5">
    <source>
        <dbReference type="PROSITE" id="PS50883"/>
    </source>
</evidence>
<comment type="caution">
    <text evidence="7">The sequence shown here is derived from an EMBL/GenBank/DDBJ whole genome shotgun (WGS) entry which is preliminary data.</text>
</comment>
<dbReference type="Gene3D" id="3.30.450.20">
    <property type="entry name" value="PAS domain"/>
    <property type="match status" value="1"/>
</dbReference>
<dbReference type="Pfam" id="PF00989">
    <property type="entry name" value="PAS"/>
    <property type="match status" value="1"/>
</dbReference>
<keyword evidence="8" id="KW-1185">Reference proteome</keyword>
<reference evidence="8" key="1">
    <citation type="submission" date="2016-07" db="EMBL/GenBank/DDBJ databases">
        <authorList>
            <person name="Florea S."/>
            <person name="Webb J.S."/>
            <person name="Jaromczyk J."/>
            <person name="Schardl C.L."/>
        </authorList>
    </citation>
    <scope>NUCLEOTIDE SEQUENCE [LARGE SCALE GENOMIC DNA]</scope>
    <source>
        <strain evidence="8">KCTC 42131</strain>
    </source>
</reference>
<dbReference type="GO" id="GO:0003824">
    <property type="term" value="F:catalytic activity"/>
    <property type="evidence" value="ECO:0007669"/>
    <property type="project" value="UniProtKB-ARBA"/>
</dbReference>
<dbReference type="InterPro" id="IPR029787">
    <property type="entry name" value="Nucleotide_cyclase"/>
</dbReference>
<dbReference type="PROSITE" id="PS50110">
    <property type="entry name" value="RESPONSE_REGULATORY"/>
    <property type="match status" value="1"/>
</dbReference>
<feature type="domain" description="Response regulatory" evidence="3">
    <location>
        <begin position="21"/>
        <end position="135"/>
    </location>
</feature>
<name>A0A1E8CNV1_9GAMM</name>
<dbReference type="InterPro" id="IPR011006">
    <property type="entry name" value="CheY-like_superfamily"/>
</dbReference>
<dbReference type="PROSITE" id="PS50112">
    <property type="entry name" value="PAS"/>
    <property type="match status" value="1"/>
</dbReference>
<evidence type="ECO:0000313" key="8">
    <source>
        <dbReference type="Proteomes" id="UP000175669"/>
    </source>
</evidence>
<dbReference type="CDD" id="cd01948">
    <property type="entry name" value="EAL"/>
    <property type="match status" value="1"/>
</dbReference>
<dbReference type="SUPFAM" id="SSF141868">
    <property type="entry name" value="EAL domain-like"/>
    <property type="match status" value="1"/>
</dbReference>
<dbReference type="SMART" id="SM00091">
    <property type="entry name" value="PAS"/>
    <property type="match status" value="1"/>
</dbReference>
<dbReference type="InterPro" id="IPR000014">
    <property type="entry name" value="PAS"/>
</dbReference>
<dbReference type="Gene3D" id="3.20.20.450">
    <property type="entry name" value="EAL domain"/>
    <property type="match status" value="1"/>
</dbReference>
<dbReference type="GO" id="GO:0006355">
    <property type="term" value="P:regulation of DNA-templated transcription"/>
    <property type="evidence" value="ECO:0007669"/>
    <property type="project" value="InterPro"/>
</dbReference>
<organism evidence="7 8">
    <name type="scientific">Pseudohongiella acticola</name>
    <dbReference type="NCBI Taxonomy" id="1524254"/>
    <lineage>
        <taxon>Bacteria</taxon>
        <taxon>Pseudomonadati</taxon>
        <taxon>Pseudomonadota</taxon>
        <taxon>Gammaproteobacteria</taxon>
        <taxon>Pseudomonadales</taxon>
        <taxon>Pseudohongiellaceae</taxon>
        <taxon>Pseudohongiella</taxon>
    </lineage>
</organism>
<feature type="domain" description="PAS" evidence="4">
    <location>
        <begin position="154"/>
        <end position="224"/>
    </location>
</feature>
<comment type="cofactor">
    <cofactor evidence="1">
        <name>Mg(2+)</name>
        <dbReference type="ChEBI" id="CHEBI:18420"/>
    </cofactor>
</comment>
<dbReference type="InterPro" id="IPR035965">
    <property type="entry name" value="PAS-like_dom_sf"/>
</dbReference>
<feature type="domain" description="EAL" evidence="5">
    <location>
        <begin position="465"/>
        <end position="719"/>
    </location>
</feature>
<dbReference type="NCBIfam" id="TIGR00254">
    <property type="entry name" value="GGDEF"/>
    <property type="match status" value="1"/>
</dbReference>
<dbReference type="InterPro" id="IPR013767">
    <property type="entry name" value="PAS_fold"/>
</dbReference>
<dbReference type="FunFam" id="3.30.70.270:FF:000001">
    <property type="entry name" value="Diguanylate cyclase domain protein"/>
    <property type="match status" value="1"/>
</dbReference>
<dbReference type="Proteomes" id="UP000175669">
    <property type="component" value="Unassembled WGS sequence"/>
</dbReference>
<dbReference type="PANTHER" id="PTHR44757:SF2">
    <property type="entry name" value="BIOFILM ARCHITECTURE MAINTENANCE PROTEIN MBAA"/>
    <property type="match status" value="1"/>
</dbReference>
<dbReference type="GO" id="GO:0000160">
    <property type="term" value="P:phosphorelay signal transduction system"/>
    <property type="evidence" value="ECO:0007669"/>
    <property type="project" value="InterPro"/>
</dbReference>
<dbReference type="InterPro" id="IPR001789">
    <property type="entry name" value="Sig_transdc_resp-reg_receiver"/>
</dbReference>
<feature type="modified residue" description="4-aspartylphosphate" evidence="2">
    <location>
        <position position="70"/>
    </location>
</feature>
<evidence type="ECO:0000256" key="2">
    <source>
        <dbReference type="PROSITE-ProRule" id="PRU00169"/>
    </source>
</evidence>
<dbReference type="InterPro" id="IPR052155">
    <property type="entry name" value="Biofilm_reg_signaling"/>
</dbReference>
<dbReference type="InterPro" id="IPR001633">
    <property type="entry name" value="EAL_dom"/>
</dbReference>
<dbReference type="SUPFAM" id="SSF55073">
    <property type="entry name" value="Nucleotide cyclase"/>
    <property type="match status" value="1"/>
</dbReference>
<evidence type="ECO:0000259" key="4">
    <source>
        <dbReference type="PROSITE" id="PS50112"/>
    </source>
</evidence>
<dbReference type="CDD" id="cd01949">
    <property type="entry name" value="GGDEF"/>
    <property type="match status" value="1"/>
</dbReference>
<accession>A0A1E8CNV1</accession>
<proteinExistence type="predicted"/>
<dbReference type="Gene3D" id="3.40.50.2300">
    <property type="match status" value="1"/>
</dbReference>
<dbReference type="SUPFAM" id="SSF55785">
    <property type="entry name" value="PYP-like sensor domain (PAS domain)"/>
    <property type="match status" value="1"/>
</dbReference>
<dbReference type="NCBIfam" id="TIGR00229">
    <property type="entry name" value="sensory_box"/>
    <property type="match status" value="1"/>
</dbReference>
<dbReference type="Gene3D" id="3.30.70.270">
    <property type="match status" value="1"/>
</dbReference>
<dbReference type="EMBL" id="MASR01000001">
    <property type="protein sequence ID" value="OFE13922.1"/>
    <property type="molecule type" value="Genomic_DNA"/>
</dbReference>
<dbReference type="Pfam" id="PF00990">
    <property type="entry name" value="GGDEF"/>
    <property type="match status" value="1"/>
</dbReference>
<dbReference type="PANTHER" id="PTHR44757">
    <property type="entry name" value="DIGUANYLATE CYCLASE DGCP"/>
    <property type="match status" value="1"/>
</dbReference>
<dbReference type="SMART" id="SM00267">
    <property type="entry name" value="GGDEF"/>
    <property type="match status" value="1"/>
</dbReference>
<dbReference type="PROSITE" id="PS50887">
    <property type="entry name" value="GGDEF"/>
    <property type="match status" value="1"/>
</dbReference>
<sequence>MKSEQGHSDQVVGVEKSQAGRILVVDDDQRLAESLRELLILRHYAVDLVFGGQAAISRLRSSTYDIVLLDLAMPDVDGHQVLQFIQESKVNALVIVVSGESAVDHVSRALRRGAHDYIKKPYVADELMTTVSNAIRKKRLEDSHDEMQRRMKKSERLHRFLVNNSPDIIFILDQDGRFSFINSKVESVLGYRRSDLLGEHITHIVDTEDQEKARYFFERTHSASSSERTINMALNSQSGNASETRKRHFELTMSKIDVGDVLEAEAGNRYEIYGTARDISDQIEAEEFINFQAYHDILTRLPNRSLFKDRLSVAITHAQRSQEKLAVMFIDLDRFKVINDSLGHTMGDRLLQSVSQRLLSCVRKGDTLSRFGGDEFTLLLPNIKNESTALQVAEKMLESIKTPFEIAGHEIYIGASIGIAVYPDAGEDIEALIKNADIAMYRIKSSGKNGSILFNAEMNGSVTRRHSLEQDLRKALQNNELEICYQPLVDTLNTNLYGVEALIRWNHPRYGRLSPAEFIPIAEDSRLIVEIDRQTMREACLHVGALHQKGHPELSLSINLSPVMVERDDFVQHIFDTLQATAFPPSKLQLEITEGLLLNDRRDIVDKLLQLTNSGINLAIDDFGTGFSSLSYLHKFPINTLKIDRSFVQKLHSESEEACIVSAIVSMAQGLKMNIVAEGVEHMFQFNYLRSLGCNIVQGYLFGEATTLSDVMVRYPYSQRLTGSVTSAD</sequence>
<dbReference type="SMART" id="SM00448">
    <property type="entry name" value="REC"/>
    <property type="match status" value="1"/>
</dbReference>
<evidence type="ECO:0000259" key="3">
    <source>
        <dbReference type="PROSITE" id="PS50110"/>
    </source>
</evidence>
<dbReference type="CDD" id="cd00130">
    <property type="entry name" value="PAS"/>
    <property type="match status" value="1"/>
</dbReference>
<evidence type="ECO:0000256" key="1">
    <source>
        <dbReference type="ARBA" id="ARBA00001946"/>
    </source>
</evidence>
<dbReference type="Pfam" id="PF00072">
    <property type="entry name" value="Response_reg"/>
    <property type="match status" value="1"/>
</dbReference>
<evidence type="ECO:0000259" key="6">
    <source>
        <dbReference type="PROSITE" id="PS50887"/>
    </source>
</evidence>
<dbReference type="AlphaFoldDB" id="A0A1E8CNV1"/>
<feature type="domain" description="GGDEF" evidence="6">
    <location>
        <begin position="323"/>
        <end position="456"/>
    </location>
</feature>
<protein>
    <submittedName>
        <fullName evidence="7">Two-component system response regulator</fullName>
    </submittedName>
</protein>